<dbReference type="GO" id="GO:0006235">
    <property type="term" value="P:dTTP biosynthetic process"/>
    <property type="evidence" value="ECO:0007669"/>
    <property type="project" value="TreeGrafter"/>
</dbReference>
<dbReference type="Proteomes" id="UP000231056">
    <property type="component" value="Unassembled WGS sequence"/>
</dbReference>
<name>A0A2M6IUI5_9BACT</name>
<keyword evidence="3" id="KW-0067">ATP-binding</keyword>
<gene>
    <name evidence="5" type="ORF">COV58_02135</name>
</gene>
<dbReference type="AlphaFoldDB" id="A0A2M6IUI5"/>
<dbReference type="GO" id="GO:0006227">
    <property type="term" value="P:dUDP biosynthetic process"/>
    <property type="evidence" value="ECO:0007669"/>
    <property type="project" value="TreeGrafter"/>
</dbReference>
<dbReference type="InterPro" id="IPR027417">
    <property type="entry name" value="P-loop_NTPase"/>
</dbReference>
<proteinExistence type="inferred from homology"/>
<dbReference type="Gene3D" id="3.40.50.300">
    <property type="entry name" value="P-loop containing nucleotide triphosphate hydrolases"/>
    <property type="match status" value="1"/>
</dbReference>
<dbReference type="GO" id="GO:0004798">
    <property type="term" value="F:dTMP kinase activity"/>
    <property type="evidence" value="ECO:0007669"/>
    <property type="project" value="TreeGrafter"/>
</dbReference>
<protein>
    <recommendedName>
        <fullName evidence="4">Thymidylate kinase-like domain-containing protein</fullName>
    </recommendedName>
</protein>
<feature type="domain" description="Thymidylate kinase-like" evidence="4">
    <location>
        <begin position="13"/>
        <end position="185"/>
    </location>
</feature>
<dbReference type="PANTHER" id="PTHR10344:SF4">
    <property type="entry name" value="UMP-CMP KINASE 2, MITOCHONDRIAL"/>
    <property type="match status" value="1"/>
</dbReference>
<evidence type="ECO:0000259" key="4">
    <source>
        <dbReference type="Pfam" id="PF02223"/>
    </source>
</evidence>
<reference evidence="5 6" key="1">
    <citation type="submission" date="2017-09" db="EMBL/GenBank/DDBJ databases">
        <title>Depth-based differentiation of microbial function through sediment-hosted aquifers and enrichment of novel symbionts in the deep terrestrial subsurface.</title>
        <authorList>
            <person name="Probst A.J."/>
            <person name="Ladd B."/>
            <person name="Jarett J.K."/>
            <person name="Geller-Mcgrath D.E."/>
            <person name="Sieber C.M."/>
            <person name="Emerson J.B."/>
            <person name="Anantharaman K."/>
            <person name="Thomas B.C."/>
            <person name="Malmstrom R."/>
            <person name="Stieglmeier M."/>
            <person name="Klingl A."/>
            <person name="Woyke T."/>
            <person name="Ryan C.M."/>
            <person name="Banfield J.F."/>
        </authorList>
    </citation>
    <scope>NUCLEOTIDE SEQUENCE [LARGE SCALE GENOMIC DNA]</scope>
    <source>
        <strain evidence="5">CG11_big_fil_rev_8_21_14_0_20_36_8</strain>
    </source>
</reference>
<keyword evidence="2" id="KW-0547">Nucleotide-binding</keyword>
<dbReference type="SUPFAM" id="SSF52540">
    <property type="entry name" value="P-loop containing nucleoside triphosphate hydrolases"/>
    <property type="match status" value="1"/>
</dbReference>
<dbReference type="GO" id="GO:0005737">
    <property type="term" value="C:cytoplasm"/>
    <property type="evidence" value="ECO:0007669"/>
    <property type="project" value="TreeGrafter"/>
</dbReference>
<dbReference type="PANTHER" id="PTHR10344">
    <property type="entry name" value="THYMIDYLATE KINASE"/>
    <property type="match status" value="1"/>
</dbReference>
<accession>A0A2M6IUI5</accession>
<dbReference type="GO" id="GO:0006233">
    <property type="term" value="P:dTDP biosynthetic process"/>
    <property type="evidence" value="ECO:0007669"/>
    <property type="project" value="TreeGrafter"/>
</dbReference>
<evidence type="ECO:0000256" key="3">
    <source>
        <dbReference type="ARBA" id="ARBA00022840"/>
    </source>
</evidence>
<comment type="caution">
    <text evidence="5">The sequence shown here is derived from an EMBL/GenBank/DDBJ whole genome shotgun (WGS) entry which is preliminary data.</text>
</comment>
<dbReference type="Pfam" id="PF02223">
    <property type="entry name" value="Thymidylate_kin"/>
    <property type="match status" value="1"/>
</dbReference>
<dbReference type="GO" id="GO:0005524">
    <property type="term" value="F:ATP binding"/>
    <property type="evidence" value="ECO:0007669"/>
    <property type="project" value="UniProtKB-KW"/>
</dbReference>
<evidence type="ECO:0000313" key="6">
    <source>
        <dbReference type="Proteomes" id="UP000231056"/>
    </source>
</evidence>
<organism evidence="5 6">
    <name type="scientific">Candidatus Roizmanbacteria bacterium CG11_big_fil_rev_8_21_14_0_20_36_8</name>
    <dbReference type="NCBI Taxonomy" id="1974856"/>
    <lineage>
        <taxon>Bacteria</taxon>
        <taxon>Candidatus Roizmaniibacteriota</taxon>
    </lineage>
</organism>
<evidence type="ECO:0000256" key="1">
    <source>
        <dbReference type="ARBA" id="ARBA00009776"/>
    </source>
</evidence>
<sequence length="191" mass="22512">MNLKQTALIVFCGMDGTGKSTLAMSLKKHLHQNKIKSSYTHGHTYTTAQKSFRSDEHTVEKYRLFWRLLIPFAYLDNLLTYALQYRSAQRKNVIISDRYFYDKVVRLLYYKICPQWIACIYLKLLPRPDYVFFLDVSPAVAIKRKGEYNRAEHERFRKQYQFAAKVLNVPIIDTSQSIDSCLSEIITHIKK</sequence>
<dbReference type="InterPro" id="IPR039430">
    <property type="entry name" value="Thymidylate_kin-like_dom"/>
</dbReference>
<evidence type="ECO:0000313" key="5">
    <source>
        <dbReference type="EMBL" id="PIQ73497.1"/>
    </source>
</evidence>
<evidence type="ECO:0000256" key="2">
    <source>
        <dbReference type="ARBA" id="ARBA00022741"/>
    </source>
</evidence>
<dbReference type="EMBL" id="PCVM01000052">
    <property type="protein sequence ID" value="PIQ73497.1"/>
    <property type="molecule type" value="Genomic_DNA"/>
</dbReference>
<comment type="similarity">
    <text evidence="1">Belongs to the thymidylate kinase family.</text>
</comment>